<dbReference type="PANTHER" id="PTHR13903">
    <property type="entry name" value="PIRIN-RELATED"/>
    <property type="match status" value="1"/>
</dbReference>
<dbReference type="SUPFAM" id="SSF51182">
    <property type="entry name" value="RmlC-like cupins"/>
    <property type="match status" value="1"/>
</dbReference>
<feature type="domain" description="Pirin C-terminal" evidence="4">
    <location>
        <begin position="206"/>
        <end position="311"/>
    </location>
</feature>
<sequence>MPAQPALVRGVRPLGHGPMDTPDPWLFCVYHKDHYPKGNARLEAPRRGDGQDFDPSAPYRMYHGERVPGFPQHPHRGFETITATMEGLVDHSDSLGNGGRYGDGDVQWMTAGSGVVHAEMFPLLNQQGDNPLRFFQLWLNLPRASKMSDPFFVMHWADEVPKLRADDGLSTITVFAGGMGDKVAALTPPPNSYAAREGSHVACWFVEMRPGGKVELPVAPADVNRRIYVVEGQSVLVSTSAGGKAVGGKMMADLDASQEVILSAEGDQDVHVLVLQGKPIGEPVVQHGPFVGNTRQDIMSAFSDYRETQFGGWPWPRDDYVFPADKGRFALVGGKEIHPAAKSR</sequence>
<evidence type="ECO:0000256" key="1">
    <source>
        <dbReference type="ARBA" id="ARBA00008416"/>
    </source>
</evidence>
<reference evidence="5" key="1">
    <citation type="submission" date="2021-01" db="EMBL/GenBank/DDBJ databases">
        <authorList>
            <person name="Corre E."/>
            <person name="Pelletier E."/>
            <person name="Niang G."/>
            <person name="Scheremetjew M."/>
            <person name="Finn R."/>
            <person name="Kale V."/>
            <person name="Holt S."/>
            <person name="Cochrane G."/>
            <person name="Meng A."/>
            <person name="Brown T."/>
            <person name="Cohen L."/>
        </authorList>
    </citation>
    <scope>NUCLEOTIDE SEQUENCE</scope>
    <source>
        <strain evidence="5">RCC927</strain>
    </source>
</reference>
<dbReference type="InterPro" id="IPR008778">
    <property type="entry name" value="Pirin_C_dom"/>
</dbReference>
<gene>
    <name evidence="5" type="ORF">PSIN1315_LOCUS1414</name>
</gene>
<dbReference type="Pfam" id="PF05726">
    <property type="entry name" value="Pirin_C"/>
    <property type="match status" value="1"/>
</dbReference>
<evidence type="ECO:0008006" key="6">
    <source>
        <dbReference type="Google" id="ProtNLM"/>
    </source>
</evidence>
<feature type="domain" description="Pirin N-terminal" evidence="3">
    <location>
        <begin position="58"/>
        <end position="139"/>
    </location>
</feature>
<dbReference type="CDD" id="cd02909">
    <property type="entry name" value="cupin_pirin_N"/>
    <property type="match status" value="1"/>
</dbReference>
<dbReference type="AlphaFoldDB" id="A0A7S3F550"/>
<organism evidence="5">
    <name type="scientific">Prasinoderma singulare</name>
    <dbReference type="NCBI Taxonomy" id="676789"/>
    <lineage>
        <taxon>Eukaryota</taxon>
        <taxon>Viridiplantae</taxon>
        <taxon>Prasinodermophyta</taxon>
        <taxon>Prasinodermophyceae</taxon>
        <taxon>Prasinodermales</taxon>
        <taxon>Prasinodermaceae</taxon>
        <taxon>Prasinoderma</taxon>
    </lineage>
</organism>
<evidence type="ECO:0000259" key="4">
    <source>
        <dbReference type="Pfam" id="PF05726"/>
    </source>
</evidence>
<evidence type="ECO:0000256" key="2">
    <source>
        <dbReference type="RuleBase" id="RU003457"/>
    </source>
</evidence>
<dbReference type="InterPro" id="IPR014710">
    <property type="entry name" value="RmlC-like_jellyroll"/>
</dbReference>
<dbReference type="CDD" id="cd02247">
    <property type="entry name" value="cupin_pirin_C"/>
    <property type="match status" value="1"/>
</dbReference>
<dbReference type="Gene3D" id="2.60.120.10">
    <property type="entry name" value="Jelly Rolls"/>
    <property type="match status" value="2"/>
</dbReference>
<evidence type="ECO:0000313" key="5">
    <source>
        <dbReference type="EMBL" id="CAE0127195.1"/>
    </source>
</evidence>
<name>A0A7S3F550_9VIRI</name>
<accession>A0A7S3F550</accession>
<dbReference type="EMBL" id="HBHY01002260">
    <property type="protein sequence ID" value="CAE0127195.1"/>
    <property type="molecule type" value="Transcribed_RNA"/>
</dbReference>
<dbReference type="InterPro" id="IPR011051">
    <property type="entry name" value="RmlC_Cupin_sf"/>
</dbReference>
<comment type="similarity">
    <text evidence="1 2">Belongs to the pirin family.</text>
</comment>
<dbReference type="InterPro" id="IPR003829">
    <property type="entry name" value="Pirin_N_dom"/>
</dbReference>
<dbReference type="Pfam" id="PF02678">
    <property type="entry name" value="Pirin"/>
    <property type="match status" value="1"/>
</dbReference>
<dbReference type="PANTHER" id="PTHR13903:SF8">
    <property type="entry name" value="PIRIN"/>
    <property type="match status" value="1"/>
</dbReference>
<dbReference type="InterPro" id="IPR012093">
    <property type="entry name" value="Pirin"/>
</dbReference>
<protein>
    <recommendedName>
        <fullName evidence="6">Pirin</fullName>
    </recommendedName>
</protein>
<evidence type="ECO:0000259" key="3">
    <source>
        <dbReference type="Pfam" id="PF02678"/>
    </source>
</evidence>
<proteinExistence type="inferred from homology"/>